<dbReference type="PANTHER" id="PTHR30053:SF12">
    <property type="entry name" value="ELONGATION FACTOR P (EF-P) FAMILY PROTEIN"/>
    <property type="match status" value="1"/>
</dbReference>
<evidence type="ECO:0000313" key="13">
    <source>
        <dbReference type="Proteomes" id="UP000178377"/>
    </source>
</evidence>
<keyword evidence="4 7" id="KW-0963">Cytoplasm</keyword>
<dbReference type="Pfam" id="PF01132">
    <property type="entry name" value="EFP"/>
    <property type="match status" value="1"/>
</dbReference>
<comment type="function">
    <text evidence="7">Involved in peptide bond synthesis. Stimulates efficient translation and peptide-bond synthesis on native or reconstituted 70S ribosomes in vitro. Probably functions indirectly by altering the affinity of the ribosome for aminoacyl-tRNA, thus increasing their reactivity as acceptors for peptidyl transferase.</text>
</comment>
<evidence type="ECO:0000256" key="8">
    <source>
        <dbReference type="NCBIfam" id="TIGR00038"/>
    </source>
</evidence>
<dbReference type="InterPro" id="IPR001059">
    <property type="entry name" value="Transl_elong_P/YeiP_cen"/>
</dbReference>
<dbReference type="InterPro" id="IPR012340">
    <property type="entry name" value="NA-bd_OB-fold"/>
</dbReference>
<dbReference type="InterPro" id="IPR015365">
    <property type="entry name" value="Elong-fact-P_C"/>
</dbReference>
<reference evidence="12 13" key="1">
    <citation type="journal article" date="2016" name="Nat. Commun.">
        <title>Thousands of microbial genomes shed light on interconnected biogeochemical processes in an aquifer system.</title>
        <authorList>
            <person name="Anantharaman K."/>
            <person name="Brown C.T."/>
            <person name="Hug L.A."/>
            <person name="Sharon I."/>
            <person name="Castelle C.J."/>
            <person name="Probst A.J."/>
            <person name="Thomas B.C."/>
            <person name="Singh A."/>
            <person name="Wilkins M.J."/>
            <person name="Karaoz U."/>
            <person name="Brodie E.L."/>
            <person name="Williams K.H."/>
            <person name="Hubbard S.S."/>
            <person name="Banfield J.F."/>
        </authorList>
    </citation>
    <scope>NUCLEOTIDE SEQUENCE [LARGE SCALE GENOMIC DNA]</scope>
</reference>
<evidence type="ECO:0000256" key="4">
    <source>
        <dbReference type="ARBA" id="ARBA00022490"/>
    </source>
</evidence>
<evidence type="ECO:0000256" key="7">
    <source>
        <dbReference type="HAMAP-Rule" id="MF_00141"/>
    </source>
</evidence>
<evidence type="ECO:0000259" key="10">
    <source>
        <dbReference type="SMART" id="SM00841"/>
    </source>
</evidence>
<dbReference type="HAMAP" id="MF_00141">
    <property type="entry name" value="EF_P"/>
    <property type="match status" value="1"/>
</dbReference>
<evidence type="ECO:0000259" key="11">
    <source>
        <dbReference type="SMART" id="SM01185"/>
    </source>
</evidence>
<dbReference type="SUPFAM" id="SSF50104">
    <property type="entry name" value="Translation proteins SH3-like domain"/>
    <property type="match status" value="1"/>
</dbReference>
<feature type="domain" description="Elongation factor P C-terminal" evidence="10">
    <location>
        <begin position="128"/>
        <end position="183"/>
    </location>
</feature>
<dbReference type="PANTHER" id="PTHR30053">
    <property type="entry name" value="ELONGATION FACTOR P"/>
    <property type="match status" value="1"/>
</dbReference>
<evidence type="ECO:0000256" key="3">
    <source>
        <dbReference type="ARBA" id="ARBA00009479"/>
    </source>
</evidence>
<dbReference type="EMBL" id="MFEO01000021">
    <property type="protein sequence ID" value="OGE89401.1"/>
    <property type="molecule type" value="Genomic_DNA"/>
</dbReference>
<feature type="domain" description="Translation elongation factor P/YeiP central" evidence="11">
    <location>
        <begin position="66"/>
        <end position="120"/>
    </location>
</feature>
<evidence type="ECO:0000256" key="9">
    <source>
        <dbReference type="RuleBase" id="RU004389"/>
    </source>
</evidence>
<evidence type="ECO:0000313" key="12">
    <source>
        <dbReference type="EMBL" id="OGE89401.1"/>
    </source>
</evidence>
<dbReference type="AlphaFoldDB" id="A0A1F5PHK2"/>
<dbReference type="InterPro" id="IPR020599">
    <property type="entry name" value="Transl_elong_fac_P/YeiP"/>
</dbReference>
<keyword evidence="5 7" id="KW-0251">Elongation factor</keyword>
<dbReference type="NCBIfam" id="NF001810">
    <property type="entry name" value="PRK00529.1"/>
    <property type="match status" value="1"/>
</dbReference>
<comment type="subcellular location">
    <subcellularLocation>
        <location evidence="1 7">Cytoplasm</location>
    </subcellularLocation>
</comment>
<accession>A0A1F5PHK2</accession>
<dbReference type="InterPro" id="IPR011768">
    <property type="entry name" value="Transl_elongation_fac_P"/>
</dbReference>
<gene>
    <name evidence="7" type="primary">efp</name>
    <name evidence="12" type="ORF">A2722_00160</name>
</gene>
<dbReference type="PROSITE" id="PS01275">
    <property type="entry name" value="EFP"/>
    <property type="match status" value="1"/>
</dbReference>
<dbReference type="InterPro" id="IPR014722">
    <property type="entry name" value="Rib_uL2_dom2"/>
</dbReference>
<evidence type="ECO:0000256" key="5">
    <source>
        <dbReference type="ARBA" id="ARBA00022768"/>
    </source>
</evidence>
<dbReference type="Gene3D" id="2.30.30.30">
    <property type="match status" value="1"/>
</dbReference>
<dbReference type="CDD" id="cd04470">
    <property type="entry name" value="S1_EF-P_repeat_1"/>
    <property type="match status" value="1"/>
</dbReference>
<evidence type="ECO:0000256" key="6">
    <source>
        <dbReference type="ARBA" id="ARBA00022917"/>
    </source>
</evidence>
<evidence type="ECO:0000256" key="1">
    <source>
        <dbReference type="ARBA" id="ARBA00004496"/>
    </source>
</evidence>
<organism evidence="12 13">
    <name type="scientific">Candidatus Doudnabacteria bacterium RIFCSPHIGHO2_01_FULL_50_11</name>
    <dbReference type="NCBI Taxonomy" id="1817828"/>
    <lineage>
        <taxon>Bacteria</taxon>
        <taxon>Candidatus Doudnaibacteriota</taxon>
    </lineage>
</organism>
<proteinExistence type="inferred from homology"/>
<dbReference type="Pfam" id="PF09285">
    <property type="entry name" value="Elong-fact-P_C"/>
    <property type="match status" value="1"/>
</dbReference>
<dbReference type="SMART" id="SM01185">
    <property type="entry name" value="EFP"/>
    <property type="match status" value="1"/>
</dbReference>
<comment type="similarity">
    <text evidence="3 7 9">Belongs to the elongation factor P family.</text>
</comment>
<dbReference type="UniPathway" id="UPA00345"/>
<dbReference type="GO" id="GO:0005829">
    <property type="term" value="C:cytosol"/>
    <property type="evidence" value="ECO:0007669"/>
    <property type="project" value="UniProtKB-ARBA"/>
</dbReference>
<dbReference type="FunFam" id="2.40.50.140:FF:000004">
    <property type="entry name" value="Elongation factor P"/>
    <property type="match status" value="1"/>
</dbReference>
<dbReference type="Pfam" id="PF08207">
    <property type="entry name" value="EFP_N"/>
    <property type="match status" value="1"/>
</dbReference>
<name>A0A1F5PHK2_9BACT</name>
<sequence>MNLTDLKKGILVLYNSQPHEIMWSQFVRMQQRKPVMQTKMRNLITGRVVEYSFKSGESIESAEIAKQAAQYLYADEQGAHFMNNDTYETIDLSKDISEDKVGYLREGETVMLRYFDGKPISIELPIKVELKVKDTPPSIRGDTSAGGNKPATLETGLIIQVPLFIKEGDVIRINTERGEYVERAN</sequence>
<dbReference type="STRING" id="1817828.A2722_00160"/>
<dbReference type="InterPro" id="IPR008991">
    <property type="entry name" value="Translation_prot_SH3-like_sf"/>
</dbReference>
<dbReference type="InterPro" id="IPR013852">
    <property type="entry name" value="Transl_elong_P/YeiP_CS"/>
</dbReference>
<comment type="pathway">
    <text evidence="2 7">Protein biosynthesis; polypeptide chain elongation.</text>
</comment>
<dbReference type="FunFam" id="2.40.50.140:FF:000009">
    <property type="entry name" value="Elongation factor P"/>
    <property type="match status" value="1"/>
</dbReference>
<dbReference type="GO" id="GO:0043043">
    <property type="term" value="P:peptide biosynthetic process"/>
    <property type="evidence" value="ECO:0007669"/>
    <property type="project" value="InterPro"/>
</dbReference>
<dbReference type="SUPFAM" id="SSF50249">
    <property type="entry name" value="Nucleic acid-binding proteins"/>
    <property type="match status" value="2"/>
</dbReference>
<keyword evidence="6 7" id="KW-0648">Protein biosynthesis</keyword>
<dbReference type="NCBIfam" id="TIGR00038">
    <property type="entry name" value="efp"/>
    <property type="match status" value="1"/>
</dbReference>
<dbReference type="CDD" id="cd05794">
    <property type="entry name" value="S1_EF-P_repeat_2"/>
    <property type="match status" value="1"/>
</dbReference>
<comment type="caution">
    <text evidence="12">The sequence shown here is derived from an EMBL/GenBank/DDBJ whole genome shotgun (WGS) entry which is preliminary data.</text>
</comment>
<dbReference type="Gene3D" id="2.40.50.140">
    <property type="entry name" value="Nucleic acid-binding proteins"/>
    <property type="match status" value="2"/>
</dbReference>
<dbReference type="InterPro" id="IPR013185">
    <property type="entry name" value="Transl_elong_KOW-like"/>
</dbReference>
<dbReference type="Proteomes" id="UP000178377">
    <property type="component" value="Unassembled WGS sequence"/>
</dbReference>
<evidence type="ECO:0000256" key="2">
    <source>
        <dbReference type="ARBA" id="ARBA00004815"/>
    </source>
</evidence>
<dbReference type="PIRSF" id="PIRSF005901">
    <property type="entry name" value="EF-P"/>
    <property type="match status" value="1"/>
</dbReference>
<dbReference type="SMART" id="SM00841">
    <property type="entry name" value="Elong-fact-P_C"/>
    <property type="match status" value="1"/>
</dbReference>
<protein>
    <recommendedName>
        <fullName evidence="7 8">Elongation factor P</fullName>
        <shortName evidence="7">EF-P</shortName>
    </recommendedName>
</protein>
<dbReference type="GO" id="GO:0003746">
    <property type="term" value="F:translation elongation factor activity"/>
    <property type="evidence" value="ECO:0007669"/>
    <property type="project" value="UniProtKB-UniRule"/>
</dbReference>